<feature type="region of interest" description="Disordered" evidence="1">
    <location>
        <begin position="110"/>
        <end position="145"/>
    </location>
</feature>
<evidence type="ECO:0000256" key="2">
    <source>
        <dbReference type="SAM" id="Phobius"/>
    </source>
</evidence>
<sequence length="225" mass="25667">MVEVEATATTVSGVAFVCATVWNTYSTPQRVRVRSTVPGPTWSPRDGEGATAEWTACLEPGRRRGSDSRRRCPMRSTTRRRQSGRWRPTDPPISQALEPMLELLIPSTLEPNSRRHSSPQSNSYRPNGGIARTDRPDRTTSWRRSRRGRRSVRFWTVAPVGIPILRAIQIMIPILAAVLALPPSPRTVLESPTPLAYPTPIEPSTFLEIPWNDDRRRRQWKRRRR</sequence>
<feature type="transmembrane region" description="Helical" evidence="2">
    <location>
        <begin position="6"/>
        <end position="25"/>
    </location>
</feature>
<keyword evidence="2" id="KW-1133">Transmembrane helix</keyword>
<dbReference type="AlphaFoldDB" id="A0A9E7NB64"/>
<keyword evidence="2" id="KW-0472">Membrane</keyword>
<evidence type="ECO:0000256" key="1">
    <source>
        <dbReference type="SAM" id="MobiDB-lite"/>
    </source>
</evidence>
<dbReference type="EMBL" id="CP100355">
    <property type="protein sequence ID" value="UTF54690.1"/>
    <property type="molecule type" value="Genomic_DNA"/>
</dbReference>
<evidence type="ECO:0000313" key="3">
    <source>
        <dbReference type="EMBL" id="UTF54690.1"/>
    </source>
</evidence>
<evidence type="ECO:0000313" key="4">
    <source>
        <dbReference type="Proteomes" id="UP001056855"/>
    </source>
</evidence>
<feature type="region of interest" description="Disordered" evidence="1">
    <location>
        <begin position="59"/>
        <end position="93"/>
    </location>
</feature>
<dbReference type="Proteomes" id="UP001056855">
    <property type="component" value="Chromosome"/>
</dbReference>
<protein>
    <submittedName>
        <fullName evidence="3">Uncharacterized protein</fullName>
    </submittedName>
</protein>
<reference evidence="3" key="1">
    <citation type="submission" date="2022-06" db="EMBL/GenBank/DDBJ databases">
        <title>Diverse halophilic archaea isolated from saline environments.</title>
        <authorList>
            <person name="Cui H.-L."/>
        </authorList>
    </citation>
    <scope>NUCLEOTIDE SEQUENCE</scope>
    <source>
        <strain evidence="3">WLHS1</strain>
    </source>
</reference>
<organism evidence="3 4">
    <name type="scientific">Natronosalvus rutilus</name>
    <dbReference type="NCBI Taxonomy" id="2953753"/>
    <lineage>
        <taxon>Archaea</taxon>
        <taxon>Methanobacteriati</taxon>
        <taxon>Methanobacteriota</taxon>
        <taxon>Stenosarchaea group</taxon>
        <taxon>Halobacteria</taxon>
        <taxon>Halobacteriales</taxon>
        <taxon>Natrialbaceae</taxon>
        <taxon>Natronosalvus</taxon>
    </lineage>
</organism>
<accession>A0A9E7NB64</accession>
<dbReference type="KEGG" id="sawl:NGM29_05305"/>
<proteinExistence type="predicted"/>
<keyword evidence="4" id="KW-1185">Reference proteome</keyword>
<keyword evidence="2" id="KW-0812">Transmembrane</keyword>
<feature type="compositionally biased region" description="Basic and acidic residues" evidence="1">
    <location>
        <begin position="60"/>
        <end position="70"/>
    </location>
</feature>
<name>A0A9E7NB64_9EURY</name>
<gene>
    <name evidence="3" type="ORF">NGM29_05305</name>
</gene>
<feature type="compositionally biased region" description="Basic residues" evidence="1">
    <location>
        <begin position="71"/>
        <end position="84"/>
    </location>
</feature>